<evidence type="ECO:0000256" key="2">
    <source>
        <dbReference type="ARBA" id="ARBA00004111"/>
    </source>
</evidence>
<evidence type="ECO:0000256" key="7">
    <source>
        <dbReference type="PIRSR" id="PIRSR001112-1"/>
    </source>
</evidence>
<evidence type="ECO:0000256" key="1">
    <source>
        <dbReference type="ARBA" id="ARBA00000221"/>
    </source>
</evidence>
<dbReference type="PANTHER" id="PTHR21661">
    <property type="entry name" value="EPOXIDE HYDROLASE 1-RELATED"/>
    <property type="match status" value="1"/>
</dbReference>
<dbReference type="Gene3D" id="3.40.50.1820">
    <property type="entry name" value="alpha/beta hydrolase"/>
    <property type="match status" value="1"/>
</dbReference>
<dbReference type="Proteomes" id="UP001549921">
    <property type="component" value="Unassembled WGS sequence"/>
</dbReference>
<sequence>MLSLSSPNKQNEKNDCCLIVSSIIVLAIAALSYRVYSKLSFVPDLPQVDLEEWWGPNKTQHVNTAVRPYRIIFSEAMVADLQFRMEEYRRFVKPKTFKDAGWTYGVNSEAFASFFADWVFRYNFRERERFFNKFNHFKTNVQGLDIHFIHVKPQVEKNVKVLPLLLLHGWPGSVREFYGVIPLLTTARPGFDFVFEVIVPSLPGFGFSDATTRQGLSPTKIAVIMRNLMQRLGHKHYFIQGGDFGHIVASSLATLFPKEVLGFHTNMAMVDTKKADLVWLLGGLWPTLVEKEFTDRIYPLKEKIAYFLEESGYYHMHATKPDTLGIALRESPAGLAAYILEKFVVATTLEGKYREDGGLDGVFSNEELLDNIMVYWATGTITTSMRLYKETSNNSELEGAINLIPTEVPTWALRLKYELFFFPEFMLKWKFPNLIGTTTLDEGGHFAAFEKPVIFADDVFKGGVILLLKCNNFLYGTNIEISKKKFTSPYKLVSADRRFSMRKPKFFLRFRYWSHIKSCCI</sequence>
<dbReference type="InterPro" id="IPR016292">
    <property type="entry name" value="Epoxide_hydrolase"/>
</dbReference>
<proteinExistence type="inferred from homology"/>
<comment type="caution">
    <text evidence="10">The sequence shown here is derived from an EMBL/GenBank/DDBJ whole genome shotgun (WGS) entry which is preliminary data.</text>
</comment>
<reference evidence="10 11" key="1">
    <citation type="submission" date="2024-06" db="EMBL/GenBank/DDBJ databases">
        <title>A chromosome-level genome assembly of beet webworm, Loxostege sticticalis.</title>
        <authorList>
            <person name="Zhang Y."/>
        </authorList>
    </citation>
    <scope>NUCLEOTIDE SEQUENCE [LARGE SCALE GENOMIC DNA]</scope>
    <source>
        <strain evidence="10">AQ028</strain>
        <tissue evidence="10">Male pupae</tissue>
    </source>
</reference>
<dbReference type="SUPFAM" id="SSF53474">
    <property type="entry name" value="alpha/beta-Hydrolases"/>
    <property type="match status" value="1"/>
</dbReference>
<dbReference type="Pfam" id="PF06441">
    <property type="entry name" value="EHN"/>
    <property type="match status" value="1"/>
</dbReference>
<keyword evidence="8" id="KW-1133">Transmembrane helix</keyword>
<feature type="transmembrane region" description="Helical" evidence="8">
    <location>
        <begin position="16"/>
        <end position="36"/>
    </location>
</feature>
<organism evidence="10 11">
    <name type="scientific">Loxostege sticticalis</name>
    <name type="common">Beet webworm moth</name>
    <dbReference type="NCBI Taxonomy" id="481309"/>
    <lineage>
        <taxon>Eukaryota</taxon>
        <taxon>Metazoa</taxon>
        <taxon>Ecdysozoa</taxon>
        <taxon>Arthropoda</taxon>
        <taxon>Hexapoda</taxon>
        <taxon>Insecta</taxon>
        <taxon>Pterygota</taxon>
        <taxon>Neoptera</taxon>
        <taxon>Endopterygota</taxon>
        <taxon>Lepidoptera</taxon>
        <taxon>Glossata</taxon>
        <taxon>Ditrysia</taxon>
        <taxon>Pyraloidea</taxon>
        <taxon>Crambidae</taxon>
        <taxon>Pyraustinae</taxon>
        <taxon>Loxostege</taxon>
    </lineage>
</organism>
<dbReference type="InterPro" id="IPR000639">
    <property type="entry name" value="Epox_hydrolase-like"/>
</dbReference>
<evidence type="ECO:0000313" key="11">
    <source>
        <dbReference type="Proteomes" id="UP001549921"/>
    </source>
</evidence>
<feature type="active site" description="Nucleophile" evidence="7">
    <location>
        <position position="243"/>
    </location>
</feature>
<evidence type="ECO:0000256" key="6">
    <source>
        <dbReference type="ARBA" id="ARBA00022801"/>
    </source>
</evidence>
<gene>
    <name evidence="10" type="ORF">ABMA28_010077</name>
</gene>
<keyword evidence="8" id="KW-0812">Transmembrane</keyword>
<evidence type="ECO:0000256" key="5">
    <source>
        <dbReference type="ARBA" id="ARBA00022797"/>
    </source>
</evidence>
<dbReference type="PIRSF" id="PIRSF001112">
    <property type="entry name" value="Epoxide_hydrolase"/>
    <property type="match status" value="1"/>
</dbReference>
<accession>A0ABD0S9M8</accession>
<evidence type="ECO:0000256" key="3">
    <source>
        <dbReference type="ARBA" id="ARBA00010088"/>
    </source>
</evidence>
<keyword evidence="6" id="KW-0378">Hydrolase</keyword>
<dbReference type="AlphaFoldDB" id="A0ABD0S9M8"/>
<comment type="similarity">
    <text evidence="3">Belongs to the peptidase S33 family.</text>
</comment>
<dbReference type="EC" id="3.3.2.9" evidence="4"/>
<evidence type="ECO:0000256" key="8">
    <source>
        <dbReference type="SAM" id="Phobius"/>
    </source>
</evidence>
<dbReference type="InterPro" id="IPR010497">
    <property type="entry name" value="Epoxide_hydro_N"/>
</dbReference>
<dbReference type="InterPro" id="IPR029058">
    <property type="entry name" value="AB_hydrolase_fold"/>
</dbReference>
<evidence type="ECO:0000256" key="4">
    <source>
        <dbReference type="ARBA" id="ARBA00012091"/>
    </source>
</evidence>
<evidence type="ECO:0000259" key="9">
    <source>
        <dbReference type="Pfam" id="PF06441"/>
    </source>
</evidence>
<protein>
    <recommendedName>
        <fullName evidence="4">microsomal epoxide hydrolase</fullName>
        <ecNumber evidence="4">3.3.2.9</ecNumber>
    </recommendedName>
</protein>
<feature type="active site" description="Proton acceptor" evidence="7">
    <location>
        <position position="445"/>
    </location>
</feature>
<dbReference type="EMBL" id="JBEDNZ010000025">
    <property type="protein sequence ID" value="KAL0810760.1"/>
    <property type="molecule type" value="Genomic_DNA"/>
</dbReference>
<dbReference type="GO" id="GO:0033961">
    <property type="term" value="F:cis-stilbene-oxide hydrolase activity"/>
    <property type="evidence" value="ECO:0007669"/>
    <property type="project" value="UniProtKB-EC"/>
</dbReference>
<dbReference type="PANTHER" id="PTHR21661:SF35">
    <property type="entry name" value="EPOXIDE HYDROLASE"/>
    <property type="match status" value="1"/>
</dbReference>
<feature type="active site" description="Proton donor" evidence="7">
    <location>
        <position position="388"/>
    </location>
</feature>
<comment type="catalytic activity">
    <reaction evidence="1">
        <text>1-(4-methoxyphenyl)-N-methyl-N-[(3-methyloxetan-3-yl)methyl]methanamine + H2O = 2-{[(4-methoxybenzyl)(methyl)amino]methyl}-2-methylpropane-1,3-diol</text>
        <dbReference type="Rhea" id="RHEA:55764"/>
        <dbReference type="ChEBI" id="CHEBI:15377"/>
        <dbReference type="ChEBI" id="CHEBI:139161"/>
        <dbReference type="ChEBI" id="CHEBI:139164"/>
        <dbReference type="EC" id="3.3.2.9"/>
    </reaction>
</comment>
<evidence type="ECO:0000313" key="10">
    <source>
        <dbReference type="EMBL" id="KAL0810760.1"/>
    </source>
</evidence>
<dbReference type="PRINTS" id="PR00412">
    <property type="entry name" value="EPOXHYDRLASE"/>
</dbReference>
<keyword evidence="8" id="KW-0472">Membrane</keyword>
<comment type="subcellular location">
    <subcellularLocation>
        <location evidence="2">Microsome membrane</location>
        <topology evidence="2">Single-pass membrane protein</topology>
    </subcellularLocation>
</comment>
<feature type="domain" description="Epoxide hydrolase N-terminal" evidence="9">
    <location>
        <begin position="66"/>
        <end position="177"/>
    </location>
</feature>
<name>A0ABD0S9M8_LOXSC</name>
<keyword evidence="5" id="KW-0058">Aromatic hydrocarbons catabolism</keyword>